<reference evidence="2" key="1">
    <citation type="submission" date="2024-05" db="EMBL/GenBank/DDBJ databases">
        <title>30 novel species of actinomycetes from the DSMZ collection.</title>
        <authorList>
            <person name="Nouioui I."/>
        </authorList>
    </citation>
    <scope>NUCLEOTIDE SEQUENCE</scope>
    <source>
        <strain evidence="2">DSM 41527</strain>
    </source>
</reference>
<evidence type="ECO:0000313" key="3">
    <source>
        <dbReference type="Proteomes" id="UP001180551"/>
    </source>
</evidence>
<gene>
    <name evidence="2" type="ORF">RM550_11140</name>
</gene>
<organism evidence="2 3">
    <name type="scientific">Streptomyces mooreae</name>
    <dbReference type="NCBI Taxonomy" id="3075523"/>
    <lineage>
        <taxon>Bacteria</taxon>
        <taxon>Bacillati</taxon>
        <taxon>Actinomycetota</taxon>
        <taxon>Actinomycetes</taxon>
        <taxon>Kitasatosporales</taxon>
        <taxon>Streptomycetaceae</taxon>
        <taxon>Streptomyces</taxon>
    </lineage>
</organism>
<evidence type="ECO:0000256" key="1">
    <source>
        <dbReference type="SAM" id="MobiDB-lite"/>
    </source>
</evidence>
<name>A0ABU2T5C0_9ACTN</name>
<comment type="caution">
    <text evidence="2">The sequence shown here is derived from an EMBL/GenBank/DDBJ whole genome shotgun (WGS) entry which is preliminary data.</text>
</comment>
<feature type="region of interest" description="Disordered" evidence="1">
    <location>
        <begin position="128"/>
        <end position="163"/>
    </location>
</feature>
<feature type="region of interest" description="Disordered" evidence="1">
    <location>
        <begin position="1"/>
        <end position="25"/>
    </location>
</feature>
<keyword evidence="3" id="KW-1185">Reference proteome</keyword>
<evidence type="ECO:0000313" key="2">
    <source>
        <dbReference type="EMBL" id="MDT0456292.1"/>
    </source>
</evidence>
<proteinExistence type="predicted"/>
<protein>
    <recommendedName>
        <fullName evidence="4">WXG100 family type VII secretion target</fullName>
    </recommendedName>
</protein>
<sequence length="163" mass="17350">MWSDENTGVQVNGAGTGAGGGSFDVDPEELKKLKQRVDDLLDQLKGSNADHRALSRRKIAPSSFGQGFVEAQGLADTYEKVLSQLETFSKVFGDQIEALSLGTEFIGRDYEAVDADVRNRLAAIQRRTQGLYKAPQPPHQPAGTTGTTGPELGDGRSAGSDGI</sequence>
<dbReference type="EMBL" id="JAVRFE010000011">
    <property type="protein sequence ID" value="MDT0456292.1"/>
    <property type="molecule type" value="Genomic_DNA"/>
</dbReference>
<dbReference type="Proteomes" id="UP001180551">
    <property type="component" value="Unassembled WGS sequence"/>
</dbReference>
<feature type="compositionally biased region" description="Low complexity" evidence="1">
    <location>
        <begin position="1"/>
        <end position="13"/>
    </location>
</feature>
<evidence type="ECO:0008006" key="4">
    <source>
        <dbReference type="Google" id="ProtNLM"/>
    </source>
</evidence>
<dbReference type="RefSeq" id="WP_311623507.1">
    <property type="nucleotide sequence ID" value="NZ_JAVRFE010000011.1"/>
</dbReference>
<accession>A0ABU2T5C0</accession>